<name>A0A4S4KQZ7_9APHY</name>
<feature type="region of interest" description="Disordered" evidence="11">
    <location>
        <begin position="216"/>
        <end position="273"/>
    </location>
</feature>
<feature type="region of interest" description="Disordered" evidence="11">
    <location>
        <begin position="24"/>
        <end position="44"/>
    </location>
</feature>
<evidence type="ECO:0000256" key="2">
    <source>
        <dbReference type="ARBA" id="ARBA00009262"/>
    </source>
</evidence>
<dbReference type="InterPro" id="IPR002110">
    <property type="entry name" value="Ankyrin_rpt"/>
</dbReference>
<evidence type="ECO:0000256" key="7">
    <source>
        <dbReference type="ARBA" id="ARBA00022801"/>
    </source>
</evidence>
<gene>
    <name evidence="13" type="ORF">EW026_g1577</name>
</gene>
<dbReference type="InterPro" id="IPR047139">
    <property type="entry name" value="ANKZ1/VMS1"/>
</dbReference>
<reference evidence="13 14" key="1">
    <citation type="submission" date="2019-02" db="EMBL/GenBank/DDBJ databases">
        <title>Genome sequencing of the rare red list fungi Phlebia centrifuga.</title>
        <authorList>
            <person name="Buettner E."/>
            <person name="Kellner H."/>
        </authorList>
    </citation>
    <scope>NUCLEOTIDE SEQUENCE [LARGE SCALE GENOMIC DNA]</scope>
    <source>
        <strain evidence="13 14">DSM 108282</strain>
    </source>
</reference>
<keyword evidence="7 10" id="KW-0378">Hydrolase</keyword>
<evidence type="ECO:0000313" key="13">
    <source>
        <dbReference type="EMBL" id="THH01046.1"/>
    </source>
</evidence>
<evidence type="ECO:0000256" key="1">
    <source>
        <dbReference type="ARBA" id="ARBA00004496"/>
    </source>
</evidence>
<feature type="region of interest" description="Disordered" evidence="11">
    <location>
        <begin position="126"/>
        <end position="149"/>
    </location>
</feature>
<comment type="subcellular location">
    <subcellularLocation>
        <location evidence="1">Cytoplasm</location>
    </subcellularLocation>
</comment>
<feature type="compositionally biased region" description="Basic residues" evidence="11">
    <location>
        <begin position="247"/>
        <end position="259"/>
    </location>
</feature>
<evidence type="ECO:0000256" key="10">
    <source>
        <dbReference type="PROSITE-ProRule" id="PRU01389"/>
    </source>
</evidence>
<evidence type="ECO:0000256" key="3">
    <source>
        <dbReference type="ARBA" id="ARBA00022490"/>
    </source>
</evidence>
<evidence type="ECO:0000259" key="12">
    <source>
        <dbReference type="PROSITE" id="PS52044"/>
    </source>
</evidence>
<dbReference type="AlphaFoldDB" id="A0A4S4KQZ7"/>
<keyword evidence="3 10" id="KW-0963">Cytoplasm</keyword>
<organism evidence="13 14">
    <name type="scientific">Hermanssonia centrifuga</name>
    <dbReference type="NCBI Taxonomy" id="98765"/>
    <lineage>
        <taxon>Eukaryota</taxon>
        <taxon>Fungi</taxon>
        <taxon>Dikarya</taxon>
        <taxon>Basidiomycota</taxon>
        <taxon>Agaricomycotina</taxon>
        <taxon>Agaricomycetes</taxon>
        <taxon>Polyporales</taxon>
        <taxon>Meruliaceae</taxon>
        <taxon>Hermanssonia</taxon>
    </lineage>
</organism>
<dbReference type="Pfam" id="PF00023">
    <property type="entry name" value="Ank"/>
    <property type="match status" value="1"/>
</dbReference>
<dbReference type="PROSITE" id="PS52044">
    <property type="entry name" value="VLRF1"/>
    <property type="match status" value="1"/>
</dbReference>
<evidence type="ECO:0000256" key="11">
    <source>
        <dbReference type="SAM" id="MobiDB-lite"/>
    </source>
</evidence>
<proteinExistence type="inferred from homology"/>
<keyword evidence="5" id="KW-0677">Repeat</keyword>
<dbReference type="InterPro" id="IPR041175">
    <property type="entry name" value="VLRF1/Vms1"/>
</dbReference>
<evidence type="ECO:0000256" key="5">
    <source>
        <dbReference type="ARBA" id="ARBA00022737"/>
    </source>
</evidence>
<dbReference type="GO" id="GO:0005737">
    <property type="term" value="C:cytoplasm"/>
    <property type="evidence" value="ECO:0007669"/>
    <property type="project" value="UniProtKB-SubCell"/>
</dbReference>
<dbReference type="Pfam" id="PF18826">
    <property type="entry name" value="bVLRF1"/>
    <property type="match status" value="1"/>
</dbReference>
<evidence type="ECO:0000256" key="8">
    <source>
        <dbReference type="ARBA" id="ARBA00023043"/>
    </source>
</evidence>
<keyword evidence="8" id="KW-0040">ANK repeat</keyword>
<protein>
    <recommendedName>
        <fullName evidence="12">VLRF1 domain-containing protein</fullName>
    </recommendedName>
</protein>
<feature type="compositionally biased region" description="Pro residues" evidence="11">
    <location>
        <begin position="29"/>
        <end position="41"/>
    </location>
</feature>
<dbReference type="GO" id="GO:0016787">
    <property type="term" value="F:hydrolase activity"/>
    <property type="evidence" value="ECO:0007669"/>
    <property type="project" value="UniProtKB-KW"/>
</dbReference>
<dbReference type="Gene3D" id="1.25.40.20">
    <property type="entry name" value="Ankyrin repeat-containing domain"/>
    <property type="match status" value="1"/>
</dbReference>
<dbReference type="GO" id="GO:0036503">
    <property type="term" value="P:ERAD pathway"/>
    <property type="evidence" value="ECO:0007669"/>
    <property type="project" value="TreeGrafter"/>
</dbReference>
<evidence type="ECO:0000256" key="6">
    <source>
        <dbReference type="ARBA" id="ARBA00022759"/>
    </source>
</evidence>
<keyword evidence="14" id="KW-1185">Reference proteome</keyword>
<comment type="caution">
    <text evidence="13">The sequence shown here is derived from an EMBL/GenBank/DDBJ whole genome shotgun (WGS) entry which is preliminary data.</text>
</comment>
<comment type="domain">
    <text evidence="10">The VLRF1 domain mediates binding to the 60S ribosomal subunit.</text>
</comment>
<evidence type="ECO:0000256" key="9">
    <source>
        <dbReference type="ARBA" id="ARBA00023054"/>
    </source>
</evidence>
<keyword evidence="6 10" id="KW-0255">Endonuclease</keyword>
<feature type="region of interest" description="Disordered" evidence="11">
    <location>
        <begin position="552"/>
        <end position="630"/>
    </location>
</feature>
<keyword evidence="9" id="KW-0175">Coiled coil</keyword>
<feature type="domain" description="VLRF1" evidence="12">
    <location>
        <begin position="194"/>
        <end position="361"/>
    </location>
</feature>
<accession>A0A4S4KQZ7</accession>
<dbReference type="Proteomes" id="UP000309038">
    <property type="component" value="Unassembled WGS sequence"/>
</dbReference>
<evidence type="ECO:0000313" key="14">
    <source>
        <dbReference type="Proteomes" id="UP000309038"/>
    </source>
</evidence>
<sequence length="652" mass="72785">MAPQEHYHAFSLPSHLLHTLIPRTTLSQPEPPSTPPSPPPAATNSARACNICLAAVFADVNEQRTHYRSDWHRYNVKIRLNGGSPVGEAQFAQLVDGLEDSISGSESSSDSDVDSDDAVSALVHKTKRLHCPTKSDDESPSSTGPNTPLIWFHSPPSTQLGIYKVLYPTHVLSQHSPQEYLEALKAMQSRIEGEGRTWALFMVAGGHFAGAVVRVQRPEDDEENEDGKASKKGKQKKPKPDTEVLKHKTFHRYTTRRKQGGSQGANDNAKTKAVSAGAMLRRYGEQALRDDIRNLIADWADEIDGCERDDRLRTFPFPTRRPTQSELNRCLLELTRVKTSYLTEDALRAQDEAYLASLPKPKPIPVQSSPSPALPQALKLSPEELARKEVERVVREKWTRVLEMVGKGRLDTIKTFWARESESLGGVDVRIPEGVDDADGKTILMVSVRMGQEDIVRWLLEEAHADPTVDVLQRDSTDLDPLIIDGVQDDEDEDDLAKPVLSGTRRTAYDLARSREVRNVFRRCAADHPDWWDWLGVENGGARVPSILSKEMEEGREEKKKVRRKGLKDRVKEREAKEKERAPSPSFVVEEPSKMEKKVRIKETVEGPRKLGGSAGASEGVAGLTPEMRAKVERERRARAAEARMKALGGTR</sequence>
<dbReference type="PANTHER" id="PTHR16036:SF2">
    <property type="entry name" value="TRNA ENDONUCLEASE ANKZF1"/>
    <property type="match status" value="1"/>
</dbReference>
<dbReference type="PANTHER" id="PTHR16036">
    <property type="entry name" value="ANKYRIN REPEAT AND ZINC FINGER DOMAIN-CONTAINING PROTEIN 1"/>
    <property type="match status" value="1"/>
</dbReference>
<evidence type="ECO:0000256" key="4">
    <source>
        <dbReference type="ARBA" id="ARBA00022722"/>
    </source>
</evidence>
<feature type="active site" evidence="10">
    <location>
        <position position="263"/>
    </location>
</feature>
<feature type="compositionally biased region" description="Basic and acidic residues" evidence="11">
    <location>
        <begin position="591"/>
        <end position="609"/>
    </location>
</feature>
<keyword evidence="4 10" id="KW-0540">Nuclease</keyword>
<dbReference type="EMBL" id="SGPJ01000033">
    <property type="protein sequence ID" value="THH01046.1"/>
    <property type="molecule type" value="Genomic_DNA"/>
</dbReference>
<dbReference type="InterPro" id="IPR036770">
    <property type="entry name" value="Ankyrin_rpt-contain_sf"/>
</dbReference>
<dbReference type="GO" id="GO:0004519">
    <property type="term" value="F:endonuclease activity"/>
    <property type="evidence" value="ECO:0007669"/>
    <property type="project" value="UniProtKB-KW"/>
</dbReference>
<feature type="compositionally biased region" description="Basic and acidic residues" evidence="11">
    <location>
        <begin position="568"/>
        <end position="582"/>
    </location>
</feature>
<comment type="similarity">
    <text evidence="2 10">Belongs to the ANKZF1/VMS1 family.</text>
</comment>